<dbReference type="FunFam" id="3.40.980.10:FF:000004">
    <property type="entry name" value="Molybdopterin molybdenumtransferase"/>
    <property type="match status" value="1"/>
</dbReference>
<dbReference type="InterPro" id="IPR036425">
    <property type="entry name" value="MoaB/Mog-like_dom_sf"/>
</dbReference>
<evidence type="ECO:0000313" key="15">
    <source>
        <dbReference type="EMBL" id="PWQ96077.1"/>
    </source>
</evidence>
<feature type="domain" description="MoaB/Mog" evidence="14">
    <location>
        <begin position="196"/>
        <end position="333"/>
    </location>
</feature>
<evidence type="ECO:0000256" key="1">
    <source>
        <dbReference type="ARBA" id="ARBA00001946"/>
    </source>
</evidence>
<evidence type="ECO:0000256" key="4">
    <source>
        <dbReference type="ARBA" id="ARBA00010763"/>
    </source>
</evidence>
<dbReference type="InterPro" id="IPR038987">
    <property type="entry name" value="MoeA-like"/>
</dbReference>
<keyword evidence="8 13" id="KW-0808">Transferase</keyword>
<dbReference type="Pfam" id="PF03454">
    <property type="entry name" value="MoeA_C"/>
    <property type="match status" value="1"/>
</dbReference>
<dbReference type="CDD" id="cd00887">
    <property type="entry name" value="MoeA"/>
    <property type="match status" value="1"/>
</dbReference>
<comment type="catalytic activity">
    <reaction evidence="12">
        <text>adenylyl-molybdopterin + molybdate = Mo-molybdopterin + AMP + H(+)</text>
        <dbReference type="Rhea" id="RHEA:35047"/>
        <dbReference type="ChEBI" id="CHEBI:15378"/>
        <dbReference type="ChEBI" id="CHEBI:36264"/>
        <dbReference type="ChEBI" id="CHEBI:62727"/>
        <dbReference type="ChEBI" id="CHEBI:71302"/>
        <dbReference type="ChEBI" id="CHEBI:456215"/>
        <dbReference type="EC" id="2.10.1.1"/>
    </reaction>
</comment>
<evidence type="ECO:0000256" key="13">
    <source>
        <dbReference type="RuleBase" id="RU365090"/>
    </source>
</evidence>
<dbReference type="GO" id="GO:0006777">
    <property type="term" value="P:Mo-molybdopterin cofactor biosynthetic process"/>
    <property type="evidence" value="ECO:0007669"/>
    <property type="project" value="UniProtKB-UniRule"/>
</dbReference>
<dbReference type="Pfam" id="PF03453">
    <property type="entry name" value="MoeA_N"/>
    <property type="match status" value="1"/>
</dbReference>
<evidence type="ECO:0000256" key="8">
    <source>
        <dbReference type="ARBA" id="ARBA00022679"/>
    </source>
</evidence>
<keyword evidence="16" id="KW-1185">Reference proteome</keyword>
<evidence type="ECO:0000256" key="7">
    <source>
        <dbReference type="ARBA" id="ARBA00022505"/>
    </source>
</evidence>
<dbReference type="Gene3D" id="3.90.105.10">
    <property type="entry name" value="Molybdopterin biosynthesis moea protein, domain 2"/>
    <property type="match status" value="1"/>
</dbReference>
<dbReference type="SUPFAM" id="SSF63882">
    <property type="entry name" value="MoeA N-terminal region -like"/>
    <property type="match status" value="1"/>
</dbReference>
<evidence type="ECO:0000256" key="6">
    <source>
        <dbReference type="ARBA" id="ARBA00021108"/>
    </source>
</evidence>
<reference evidence="15 16" key="1">
    <citation type="submission" date="2018-05" db="EMBL/GenBank/DDBJ databases">
        <title>Leucothrix arctica sp. nov., isolated from Arctic seawater.</title>
        <authorList>
            <person name="Choi A."/>
            <person name="Baek K."/>
        </authorList>
    </citation>
    <scope>NUCLEOTIDE SEQUENCE [LARGE SCALE GENOMIC DNA]</scope>
    <source>
        <strain evidence="15 16">JCM 18388</strain>
    </source>
</reference>
<dbReference type="PANTHER" id="PTHR10192">
    <property type="entry name" value="MOLYBDOPTERIN BIOSYNTHESIS PROTEIN"/>
    <property type="match status" value="1"/>
</dbReference>
<dbReference type="OrthoDB" id="9804758at2"/>
<dbReference type="Gene3D" id="3.40.980.10">
    <property type="entry name" value="MoaB/Mog-like domain"/>
    <property type="match status" value="1"/>
</dbReference>
<accession>A0A317CCH2</accession>
<protein>
    <recommendedName>
        <fullName evidence="6 13">Molybdopterin molybdenumtransferase</fullName>
        <ecNumber evidence="5 13">2.10.1.1</ecNumber>
    </recommendedName>
</protein>
<dbReference type="AlphaFoldDB" id="A0A317CCH2"/>
<dbReference type="NCBIfam" id="NF011060">
    <property type="entry name" value="PRK14491.1"/>
    <property type="match status" value="1"/>
</dbReference>
<evidence type="ECO:0000256" key="2">
    <source>
        <dbReference type="ARBA" id="ARBA00002901"/>
    </source>
</evidence>
<dbReference type="UniPathway" id="UPA00344"/>
<dbReference type="Gene3D" id="2.170.190.11">
    <property type="entry name" value="Molybdopterin biosynthesis moea protein, domain 3"/>
    <property type="match status" value="1"/>
</dbReference>
<dbReference type="Proteomes" id="UP000245539">
    <property type="component" value="Unassembled WGS sequence"/>
</dbReference>
<dbReference type="InterPro" id="IPR036135">
    <property type="entry name" value="MoeA_linker/N_sf"/>
</dbReference>
<dbReference type="SUPFAM" id="SSF63867">
    <property type="entry name" value="MoeA C-terminal domain-like"/>
    <property type="match status" value="1"/>
</dbReference>
<dbReference type="GO" id="GO:0046872">
    <property type="term" value="F:metal ion binding"/>
    <property type="evidence" value="ECO:0007669"/>
    <property type="project" value="UniProtKB-UniRule"/>
</dbReference>
<dbReference type="GO" id="GO:0061599">
    <property type="term" value="F:molybdopterin molybdotransferase activity"/>
    <property type="evidence" value="ECO:0007669"/>
    <property type="project" value="UniProtKB-UniRule"/>
</dbReference>
<dbReference type="FunFam" id="2.40.340.10:FF:000003">
    <property type="entry name" value="Molybdopterin molybdenumtransferase"/>
    <property type="match status" value="1"/>
</dbReference>
<dbReference type="InterPro" id="IPR005110">
    <property type="entry name" value="MoeA_linker/N"/>
</dbReference>
<sequence>MSNRIEIATSCASPFEEDALSVTEAQQHILSQITPLPGQQKRPLRDCLDQVLAQPVISPNDVPGHTNSAMDGYAVVGANLPEGSIEHYRVIGRAMAGVAFEGECGTGECVRIMTGAMMPAGTDTVVMQEQVEVIDEESVRIGAGHRTGQNVRQAGEDIAKGEPVFEAGHKISAADLGILASFGIAELAVKRRLRVAFFSTGDELRSVGEQLEAGQIYDSNRYTLYGMLKHSGVEMIDLGVIPDVPEQIHQAFESAAAMADVVITSGGVSVGEADYIKPTLRKMGDINFWKIAMKPGRPLTYGQLGKAHFFGLPGNPVAVMVTFLQFVKPALQKLSGQDSITPLRFKARCKNNIRKRPGRMEFQRGIYSQGEDGELEVQLTGKQGSGILRSMSLANCFIVLSDEQSDVKIGDWVQLEPII</sequence>
<gene>
    <name evidence="15" type="ORF">DKW60_13570</name>
</gene>
<evidence type="ECO:0000256" key="11">
    <source>
        <dbReference type="ARBA" id="ARBA00023150"/>
    </source>
</evidence>
<evidence type="ECO:0000259" key="14">
    <source>
        <dbReference type="SMART" id="SM00852"/>
    </source>
</evidence>
<dbReference type="SMART" id="SM00852">
    <property type="entry name" value="MoCF_biosynth"/>
    <property type="match status" value="1"/>
</dbReference>
<dbReference type="Pfam" id="PF00994">
    <property type="entry name" value="MoCF_biosynth"/>
    <property type="match status" value="1"/>
</dbReference>
<evidence type="ECO:0000256" key="3">
    <source>
        <dbReference type="ARBA" id="ARBA00005046"/>
    </source>
</evidence>
<comment type="caution">
    <text evidence="15">The sequence shown here is derived from an EMBL/GenBank/DDBJ whole genome shotgun (WGS) entry which is preliminary data.</text>
</comment>
<dbReference type="PANTHER" id="PTHR10192:SF5">
    <property type="entry name" value="GEPHYRIN"/>
    <property type="match status" value="1"/>
</dbReference>
<name>A0A317CCH2_9GAMM</name>
<organism evidence="15 16">
    <name type="scientific">Leucothrix pacifica</name>
    <dbReference type="NCBI Taxonomy" id="1247513"/>
    <lineage>
        <taxon>Bacteria</taxon>
        <taxon>Pseudomonadati</taxon>
        <taxon>Pseudomonadota</taxon>
        <taxon>Gammaproteobacteria</taxon>
        <taxon>Thiotrichales</taxon>
        <taxon>Thiotrichaceae</taxon>
        <taxon>Leucothrix</taxon>
    </lineage>
</organism>
<dbReference type="InterPro" id="IPR005111">
    <property type="entry name" value="MoeA_C_domain_IV"/>
</dbReference>
<dbReference type="NCBIfam" id="NF045515">
    <property type="entry name" value="Glp_gephyrin"/>
    <property type="match status" value="1"/>
</dbReference>
<keyword evidence="10 13" id="KW-0460">Magnesium</keyword>
<keyword evidence="9 13" id="KW-0479">Metal-binding</keyword>
<comment type="pathway">
    <text evidence="3 13">Cofactor biosynthesis; molybdopterin biosynthesis.</text>
</comment>
<comment type="cofactor">
    <cofactor evidence="1 13">
        <name>Mg(2+)</name>
        <dbReference type="ChEBI" id="CHEBI:18420"/>
    </cofactor>
</comment>
<dbReference type="Gene3D" id="2.40.340.10">
    <property type="entry name" value="MoeA, C-terminal, domain IV"/>
    <property type="match status" value="1"/>
</dbReference>
<proteinExistence type="inferred from homology"/>
<comment type="similarity">
    <text evidence="4 13">Belongs to the MoeA family.</text>
</comment>
<evidence type="ECO:0000256" key="12">
    <source>
        <dbReference type="ARBA" id="ARBA00047317"/>
    </source>
</evidence>
<dbReference type="InterPro" id="IPR001453">
    <property type="entry name" value="MoaB/Mog_dom"/>
</dbReference>
<dbReference type="SUPFAM" id="SSF53218">
    <property type="entry name" value="Molybdenum cofactor biosynthesis proteins"/>
    <property type="match status" value="1"/>
</dbReference>
<dbReference type="RefSeq" id="WP_109838200.1">
    <property type="nucleotide sequence ID" value="NZ_QGKM01000039.1"/>
</dbReference>
<dbReference type="GO" id="GO:0005829">
    <property type="term" value="C:cytosol"/>
    <property type="evidence" value="ECO:0007669"/>
    <property type="project" value="TreeGrafter"/>
</dbReference>
<evidence type="ECO:0000256" key="9">
    <source>
        <dbReference type="ARBA" id="ARBA00022723"/>
    </source>
</evidence>
<evidence type="ECO:0000256" key="5">
    <source>
        <dbReference type="ARBA" id="ARBA00013269"/>
    </source>
</evidence>
<keyword evidence="11 13" id="KW-0501">Molybdenum cofactor biosynthesis</keyword>
<evidence type="ECO:0000313" key="16">
    <source>
        <dbReference type="Proteomes" id="UP000245539"/>
    </source>
</evidence>
<dbReference type="EMBL" id="QGKM01000039">
    <property type="protein sequence ID" value="PWQ96077.1"/>
    <property type="molecule type" value="Genomic_DNA"/>
</dbReference>
<dbReference type="NCBIfam" id="TIGR00177">
    <property type="entry name" value="molyb_syn"/>
    <property type="match status" value="1"/>
</dbReference>
<comment type="function">
    <text evidence="2 13">Catalyzes the insertion of molybdate into adenylated molybdopterin with the concomitant release of AMP.</text>
</comment>
<keyword evidence="7 13" id="KW-0500">Molybdenum</keyword>
<dbReference type="EC" id="2.10.1.1" evidence="5 13"/>
<evidence type="ECO:0000256" key="10">
    <source>
        <dbReference type="ARBA" id="ARBA00022842"/>
    </source>
</evidence>
<dbReference type="InterPro" id="IPR036688">
    <property type="entry name" value="MoeA_C_domain_IV_sf"/>
</dbReference>